<gene>
    <name evidence="3" type="ORF">AaE_016007</name>
</gene>
<sequence>MHHGHDNAQPPMYIDHPQEGYRDDAASDVAIRSMQYHHPQPDMYLHQPAQHHGGFDFSQWPSLTQHHPHYQMQQHVSSTLNLPTSSHLTTQQTTSSTYHYNFQNYPCVRCTTSSHVPQRLTSVCSRAYDEAGQQYPIPTTSLPSPMSSYTVTLPSPYTHDNLGCRSQHPPPTLVDYNANNNYAAHQVAPELYEVPNQCLDRQCTAALRYRGYCKLHGGARKCSVAYCTKGIQGRNRCIAHGGGKRCQHSNCVRAAQSHGLCKSHGGGTRCKFHGCVKTSQGGGYCRTHGGGRECKWPGCSNSAQRRELCAKHGQKRICNVAGCGRTDRGGGFCMSHRKDKICRVEGCTRLIATTVFAGVATMCAQHLSEQHGAFAYYN</sequence>
<reference evidence="3 4" key="1">
    <citation type="submission" date="2019-06" db="EMBL/GenBank/DDBJ databases">
        <title>Genomics analysis of Aphanomyces spp. identifies a new class of oomycete effector associated with host adaptation.</title>
        <authorList>
            <person name="Gaulin E."/>
        </authorList>
    </citation>
    <scope>NUCLEOTIDE SEQUENCE [LARGE SCALE GENOMIC DNA]</scope>
    <source>
        <strain evidence="3 4">E</strain>
    </source>
</reference>
<name>A0A6A4Z5H3_APHAT</name>
<evidence type="ECO:0000313" key="4">
    <source>
        <dbReference type="Proteomes" id="UP000469452"/>
    </source>
</evidence>
<dbReference type="AlphaFoldDB" id="A0A6A4Z5H3"/>
<organism evidence="3 4">
    <name type="scientific">Aphanomyces astaci</name>
    <name type="common">Crayfish plague agent</name>
    <dbReference type="NCBI Taxonomy" id="112090"/>
    <lineage>
        <taxon>Eukaryota</taxon>
        <taxon>Sar</taxon>
        <taxon>Stramenopiles</taxon>
        <taxon>Oomycota</taxon>
        <taxon>Saprolegniomycetes</taxon>
        <taxon>Saprolegniales</taxon>
        <taxon>Verrucalvaceae</taxon>
        <taxon>Aphanomyces</taxon>
    </lineage>
</organism>
<dbReference type="EMBL" id="VJMI01021180">
    <property type="protein sequence ID" value="KAF0702322.1"/>
    <property type="molecule type" value="Genomic_DNA"/>
</dbReference>
<feature type="domain" description="WRKY19-like zinc finger" evidence="2">
    <location>
        <begin position="243"/>
        <end position="266"/>
    </location>
</feature>
<dbReference type="PANTHER" id="PTHR31827:SF1">
    <property type="entry name" value="EMB|CAB89363.1"/>
    <property type="match status" value="1"/>
</dbReference>
<protein>
    <recommendedName>
        <fullName evidence="2">WRKY19-like zinc finger domain-containing protein</fullName>
    </recommendedName>
</protein>
<comment type="caution">
    <text evidence="3">The sequence shown here is derived from an EMBL/GenBank/DDBJ whole genome shotgun (WGS) entry which is preliminary data.</text>
</comment>
<dbReference type="InterPro" id="IPR056866">
    <property type="entry name" value="Znf_WRKY19"/>
</dbReference>
<dbReference type="PANTHER" id="PTHR31827">
    <property type="entry name" value="EMB|CAB89363.1"/>
    <property type="match status" value="1"/>
</dbReference>
<feature type="region of interest" description="Disordered" evidence="1">
    <location>
        <begin position="1"/>
        <end position="20"/>
    </location>
</feature>
<dbReference type="Proteomes" id="UP000469452">
    <property type="component" value="Unassembled WGS sequence"/>
</dbReference>
<evidence type="ECO:0000256" key="1">
    <source>
        <dbReference type="SAM" id="MobiDB-lite"/>
    </source>
</evidence>
<evidence type="ECO:0000259" key="2">
    <source>
        <dbReference type="Pfam" id="PF24906"/>
    </source>
</evidence>
<feature type="domain" description="WRKY19-like zinc finger" evidence="2">
    <location>
        <begin position="220"/>
        <end position="242"/>
    </location>
</feature>
<accession>A0A6A4Z5H3</accession>
<dbReference type="VEuPathDB" id="FungiDB:H257_08561"/>
<dbReference type="Pfam" id="PF24906">
    <property type="entry name" value="Zf_WRKY19"/>
    <property type="match status" value="2"/>
</dbReference>
<proteinExistence type="predicted"/>
<evidence type="ECO:0000313" key="3">
    <source>
        <dbReference type="EMBL" id="KAF0702322.1"/>
    </source>
</evidence>